<keyword evidence="2" id="KW-0238">DNA-binding</keyword>
<dbReference type="Proteomes" id="UP000035016">
    <property type="component" value="Chromosome Chromosome"/>
</dbReference>
<dbReference type="GO" id="GO:0006355">
    <property type="term" value="P:regulation of DNA-templated transcription"/>
    <property type="evidence" value="ECO:0007669"/>
    <property type="project" value="InterPro"/>
</dbReference>
<dbReference type="SMART" id="SM00421">
    <property type="entry name" value="HTH_LUXR"/>
    <property type="match status" value="1"/>
</dbReference>
<dbReference type="RefSeq" id="WP_049976867.1">
    <property type="nucleotide sequence ID" value="NZ_AZSD01000387.1"/>
</dbReference>
<dbReference type="InterPro" id="IPR016032">
    <property type="entry name" value="Sig_transdc_resp-reg_C-effctor"/>
</dbReference>
<evidence type="ECO:0000256" key="3">
    <source>
        <dbReference type="ARBA" id="ARBA00023163"/>
    </source>
</evidence>
<dbReference type="InterPro" id="IPR000792">
    <property type="entry name" value="Tscrpt_reg_LuxR_C"/>
</dbReference>
<sequence length="113" mass="12250">MTVRLVEPARETGTEGVPDLLDPCRWSAPVGRVDSLSARERRVLVLLGIGESNRSIARRLDISERTVKAHITRILAELGVESRLQAGLVACAWARARAAARRPESDPAGTRAA</sequence>
<dbReference type="PANTHER" id="PTHR44688:SF16">
    <property type="entry name" value="DNA-BINDING TRANSCRIPTIONAL ACTIVATOR DEVR_DOSR"/>
    <property type="match status" value="1"/>
</dbReference>
<organism evidence="5 6">
    <name type="scientific">Streptomyces leeuwenhoekii</name>
    <dbReference type="NCBI Taxonomy" id="1437453"/>
    <lineage>
        <taxon>Bacteria</taxon>
        <taxon>Bacillati</taxon>
        <taxon>Actinomycetota</taxon>
        <taxon>Actinomycetes</taxon>
        <taxon>Kitasatosporales</taxon>
        <taxon>Streptomycetaceae</taxon>
        <taxon>Streptomyces</taxon>
    </lineage>
</organism>
<evidence type="ECO:0000256" key="1">
    <source>
        <dbReference type="ARBA" id="ARBA00023015"/>
    </source>
</evidence>
<feature type="domain" description="HTH luxR-type" evidence="4">
    <location>
        <begin position="29"/>
        <end position="94"/>
    </location>
</feature>
<dbReference type="KEGG" id="sle:sle_57410"/>
<dbReference type="InterPro" id="IPR036388">
    <property type="entry name" value="WH-like_DNA-bd_sf"/>
</dbReference>
<dbReference type="SUPFAM" id="SSF46894">
    <property type="entry name" value="C-terminal effector domain of the bipartite response regulators"/>
    <property type="match status" value="1"/>
</dbReference>
<name>A0A0F7W5T8_STRLW</name>
<accession>A0A0F7W5T8</accession>
<evidence type="ECO:0000256" key="2">
    <source>
        <dbReference type="ARBA" id="ARBA00023125"/>
    </source>
</evidence>
<dbReference type="Gene3D" id="1.10.10.10">
    <property type="entry name" value="Winged helix-like DNA-binding domain superfamily/Winged helix DNA-binding domain"/>
    <property type="match status" value="1"/>
</dbReference>
<keyword evidence="3" id="KW-0804">Transcription</keyword>
<evidence type="ECO:0000313" key="5">
    <source>
        <dbReference type="EMBL" id="CQR65197.1"/>
    </source>
</evidence>
<keyword evidence="1" id="KW-0805">Transcription regulation</keyword>
<protein>
    <submittedName>
        <fullName evidence="5">Transcriptional Regulator LuxR Family</fullName>
    </submittedName>
</protein>
<dbReference type="CDD" id="cd06170">
    <property type="entry name" value="LuxR_C_like"/>
    <property type="match status" value="1"/>
</dbReference>
<dbReference type="PROSITE" id="PS50043">
    <property type="entry name" value="HTH_LUXR_2"/>
    <property type="match status" value="1"/>
</dbReference>
<dbReference type="PANTHER" id="PTHR44688">
    <property type="entry name" value="DNA-BINDING TRANSCRIPTIONAL ACTIVATOR DEVR_DOSR"/>
    <property type="match status" value="1"/>
</dbReference>
<gene>
    <name evidence="5" type="primary">sle_57410</name>
</gene>
<dbReference type="PRINTS" id="PR00038">
    <property type="entry name" value="HTHLUXR"/>
</dbReference>
<dbReference type="Pfam" id="PF00196">
    <property type="entry name" value="GerE"/>
    <property type="match status" value="1"/>
</dbReference>
<evidence type="ECO:0000313" key="6">
    <source>
        <dbReference type="Proteomes" id="UP000035016"/>
    </source>
</evidence>
<dbReference type="AlphaFoldDB" id="A0A0F7W5T8"/>
<evidence type="ECO:0000259" key="4">
    <source>
        <dbReference type="PROSITE" id="PS50043"/>
    </source>
</evidence>
<reference evidence="5 6" key="1">
    <citation type="submission" date="2015-02" db="EMBL/GenBank/DDBJ databases">
        <authorList>
            <person name="Gomez-Escribano P.J."/>
        </authorList>
    </citation>
    <scope>NUCLEOTIDE SEQUENCE [LARGE SCALE GENOMIC DNA]</scope>
    <source>
        <strain evidence="6">C34 (DSM 42122 / NRRL B-24963)</strain>
    </source>
</reference>
<dbReference type="GO" id="GO:0003677">
    <property type="term" value="F:DNA binding"/>
    <property type="evidence" value="ECO:0007669"/>
    <property type="project" value="UniProtKB-KW"/>
</dbReference>
<dbReference type="EMBL" id="LN831790">
    <property type="protein sequence ID" value="CQR65197.1"/>
    <property type="molecule type" value="Genomic_DNA"/>
</dbReference>
<proteinExistence type="predicted"/>